<gene>
    <name evidence="1" type="ORF">M9458_002648</name>
</gene>
<keyword evidence="2" id="KW-1185">Reference proteome</keyword>
<evidence type="ECO:0000313" key="1">
    <source>
        <dbReference type="EMBL" id="KAL0204630.1"/>
    </source>
</evidence>
<protein>
    <submittedName>
        <fullName evidence="1">Uncharacterized protein</fullName>
    </submittedName>
</protein>
<dbReference type="EMBL" id="JAMKFB020000001">
    <property type="protein sequence ID" value="KAL0204630.1"/>
    <property type="molecule type" value="Genomic_DNA"/>
</dbReference>
<name>A0ABD0S1G8_CIRMR</name>
<comment type="caution">
    <text evidence="1">The sequence shown here is derived from an EMBL/GenBank/DDBJ whole genome shotgun (WGS) entry which is preliminary data.</text>
</comment>
<feature type="non-terminal residue" evidence="1">
    <location>
        <position position="54"/>
    </location>
</feature>
<evidence type="ECO:0000313" key="2">
    <source>
        <dbReference type="Proteomes" id="UP001529510"/>
    </source>
</evidence>
<organism evidence="1 2">
    <name type="scientific">Cirrhinus mrigala</name>
    <name type="common">Mrigala</name>
    <dbReference type="NCBI Taxonomy" id="683832"/>
    <lineage>
        <taxon>Eukaryota</taxon>
        <taxon>Metazoa</taxon>
        <taxon>Chordata</taxon>
        <taxon>Craniata</taxon>
        <taxon>Vertebrata</taxon>
        <taxon>Euteleostomi</taxon>
        <taxon>Actinopterygii</taxon>
        <taxon>Neopterygii</taxon>
        <taxon>Teleostei</taxon>
        <taxon>Ostariophysi</taxon>
        <taxon>Cypriniformes</taxon>
        <taxon>Cyprinidae</taxon>
        <taxon>Labeoninae</taxon>
        <taxon>Labeonini</taxon>
        <taxon>Cirrhinus</taxon>
    </lineage>
</organism>
<reference evidence="1 2" key="1">
    <citation type="submission" date="2024-05" db="EMBL/GenBank/DDBJ databases">
        <title>Genome sequencing and assembly of Indian major carp, Cirrhinus mrigala (Hamilton, 1822).</title>
        <authorList>
            <person name="Mohindra V."/>
            <person name="Chowdhury L.M."/>
            <person name="Lal K."/>
            <person name="Jena J.K."/>
        </authorList>
    </citation>
    <scope>NUCLEOTIDE SEQUENCE [LARGE SCALE GENOMIC DNA]</scope>
    <source>
        <strain evidence="1">CM1030</strain>
        <tissue evidence="1">Blood</tissue>
    </source>
</reference>
<accession>A0ABD0S1G8</accession>
<sequence>KFDLHLKREHLGLFLSRCGLKLKKGCVQYLNFLRTFQDRSSDGITHKIISNPKH</sequence>
<dbReference type="Proteomes" id="UP001529510">
    <property type="component" value="Unassembled WGS sequence"/>
</dbReference>
<proteinExistence type="predicted"/>
<dbReference type="AlphaFoldDB" id="A0ABD0S1G8"/>
<feature type="non-terminal residue" evidence="1">
    <location>
        <position position="1"/>
    </location>
</feature>